<dbReference type="Pfam" id="PF13812">
    <property type="entry name" value="PPR_3"/>
    <property type="match status" value="2"/>
</dbReference>
<feature type="compositionally biased region" description="Basic and acidic residues" evidence="2">
    <location>
        <begin position="702"/>
        <end position="715"/>
    </location>
</feature>
<feature type="region of interest" description="Disordered" evidence="2">
    <location>
        <begin position="66"/>
        <end position="89"/>
    </location>
</feature>
<feature type="compositionally biased region" description="Low complexity" evidence="2">
    <location>
        <begin position="410"/>
        <end position="420"/>
    </location>
</feature>
<dbReference type="GeneTree" id="ENSGT00940000153974"/>
<protein>
    <submittedName>
        <fullName evidence="3">Pentatricopeptide repeat domain 1</fullName>
    </submittedName>
</protein>
<dbReference type="PANTHER" id="PTHR24014">
    <property type="entry name" value="2-OXOGLUTARATE AND IRON-DEPENDENT OXYGENASE DOMAIN-CONTAINING PROTEIN 2"/>
    <property type="match status" value="1"/>
</dbReference>
<proteinExistence type="predicted"/>
<dbReference type="FunFam" id="1.25.40.10:FF:001102">
    <property type="entry name" value="Pentatricopeptide repeat domain 1"/>
    <property type="match status" value="1"/>
</dbReference>
<dbReference type="PANTHER" id="PTHR24014:SF6">
    <property type="entry name" value="PENTATRICOPEPTIDE REPEAT-CONTAINING PROTEIN 1, MITOCHONDRIAL"/>
    <property type="match status" value="1"/>
</dbReference>
<reference evidence="3" key="2">
    <citation type="submission" date="2025-09" db="UniProtKB">
        <authorList>
            <consortium name="Ensembl"/>
        </authorList>
    </citation>
    <scope>IDENTIFICATION</scope>
</reference>
<reference evidence="3" key="1">
    <citation type="submission" date="2025-08" db="UniProtKB">
        <authorList>
            <consortium name="Ensembl"/>
        </authorList>
    </citation>
    <scope>IDENTIFICATION</scope>
</reference>
<evidence type="ECO:0000256" key="1">
    <source>
        <dbReference type="PROSITE-ProRule" id="PRU00708"/>
    </source>
</evidence>
<dbReference type="Pfam" id="PF13041">
    <property type="entry name" value="PPR_2"/>
    <property type="match status" value="1"/>
</dbReference>
<evidence type="ECO:0000313" key="4">
    <source>
        <dbReference type="Proteomes" id="UP000694557"/>
    </source>
</evidence>
<dbReference type="FunFam" id="1.25.40.10:FF:000638">
    <property type="entry name" value="Pentatricopeptide repeat domain 1"/>
    <property type="match status" value="1"/>
</dbReference>
<dbReference type="NCBIfam" id="TIGR00756">
    <property type="entry name" value="PPR"/>
    <property type="match status" value="2"/>
</dbReference>
<evidence type="ECO:0000313" key="3">
    <source>
        <dbReference type="Ensembl" id="ENSOKIP00005080304.1"/>
    </source>
</evidence>
<dbReference type="PROSITE" id="PS51375">
    <property type="entry name" value="PPR"/>
    <property type="match status" value="3"/>
</dbReference>
<dbReference type="GO" id="GO:0042780">
    <property type="term" value="P:tRNA 3'-end processing"/>
    <property type="evidence" value="ECO:0007669"/>
    <property type="project" value="TreeGrafter"/>
</dbReference>
<name>A0A8C7IZX5_ONCKI</name>
<feature type="region of interest" description="Disordered" evidence="2">
    <location>
        <begin position="697"/>
        <end position="731"/>
    </location>
</feature>
<feature type="compositionally biased region" description="Basic and acidic residues" evidence="2">
    <location>
        <begin position="393"/>
        <end position="409"/>
    </location>
</feature>
<dbReference type="Ensembl" id="ENSOKIT00005085547.1">
    <property type="protein sequence ID" value="ENSOKIP00005080304.1"/>
    <property type="gene ID" value="ENSOKIG00005034640.1"/>
</dbReference>
<keyword evidence="4" id="KW-1185">Reference proteome</keyword>
<accession>A0A8C7IZX5</accession>
<dbReference type="GO" id="GO:0000049">
    <property type="term" value="F:tRNA binding"/>
    <property type="evidence" value="ECO:0007669"/>
    <property type="project" value="TreeGrafter"/>
</dbReference>
<dbReference type="Proteomes" id="UP000694557">
    <property type="component" value="Unassembled WGS sequence"/>
</dbReference>
<dbReference type="GO" id="GO:0005759">
    <property type="term" value="C:mitochondrial matrix"/>
    <property type="evidence" value="ECO:0007669"/>
    <property type="project" value="TreeGrafter"/>
</dbReference>
<feature type="repeat" description="PPR" evidence="1">
    <location>
        <begin position="294"/>
        <end position="330"/>
    </location>
</feature>
<feature type="region of interest" description="Disordered" evidence="2">
    <location>
        <begin position="392"/>
        <end position="426"/>
    </location>
</feature>
<dbReference type="AlphaFoldDB" id="A0A8C7IZX5"/>
<dbReference type="Gene3D" id="1.25.40.10">
    <property type="entry name" value="Tetratricopeptide repeat domain"/>
    <property type="match status" value="3"/>
</dbReference>
<feature type="repeat" description="PPR" evidence="1">
    <location>
        <begin position="185"/>
        <end position="219"/>
    </location>
</feature>
<feature type="repeat" description="PPR" evidence="1">
    <location>
        <begin position="549"/>
        <end position="583"/>
    </location>
</feature>
<evidence type="ECO:0000256" key="2">
    <source>
        <dbReference type="SAM" id="MobiDB-lite"/>
    </source>
</evidence>
<dbReference type="InterPro" id="IPR011990">
    <property type="entry name" value="TPR-like_helical_dom_sf"/>
</dbReference>
<gene>
    <name evidence="3" type="primary">PTCD1</name>
    <name evidence="3" type="synonym">ptcd1</name>
</gene>
<dbReference type="InterPro" id="IPR002885">
    <property type="entry name" value="PPR_rpt"/>
</dbReference>
<organism evidence="3 4">
    <name type="scientific">Oncorhynchus kisutch</name>
    <name type="common">Coho salmon</name>
    <name type="synonym">Salmo kisutch</name>
    <dbReference type="NCBI Taxonomy" id="8019"/>
    <lineage>
        <taxon>Eukaryota</taxon>
        <taxon>Metazoa</taxon>
        <taxon>Chordata</taxon>
        <taxon>Craniata</taxon>
        <taxon>Vertebrata</taxon>
        <taxon>Euteleostomi</taxon>
        <taxon>Actinopterygii</taxon>
        <taxon>Neopterygii</taxon>
        <taxon>Teleostei</taxon>
        <taxon>Protacanthopterygii</taxon>
        <taxon>Salmoniformes</taxon>
        <taxon>Salmonidae</taxon>
        <taxon>Salmoninae</taxon>
        <taxon>Oncorhynchus</taxon>
    </lineage>
</organism>
<sequence>MLQCVSRSCLRNGRSIVDYVVRYGSTQTARGLSSLGSGSTVRAPRSWSVHPVTDINRRAFTGSVSVSSRRTRDVHESPTAPARMGRAGSDLGVEDFGSLSADFSSRRAFRKTTPELQDMLYREERQAAGQEEEREPEAFRSRTGRRNTQYWYFLQCKRLIKENKLSEALSMFQREMLEGERLPPEEYNYTVLIGGCGRAGHLKQAFKLYNDMKKRGLVPSDATYTALFNACAESPRKQAGLQQAIHLEQELRRKNHPLSDITYHALLKTHALTNHLRACLHTLRDMLQAGHAVTQETFHFLLMGCVRDRDTGFRQALQVYRQMLRMGIRPDVQNYNLLLRAARDCGIGNPAVASALLLTSDCGQEGQAVKFRGQGSTPLDVDALESQLFTQHPDNDLSHHNNDATHRSNDPSNHSNDPSNILSHHSDMDSSVVAPITTQLVMVRKGGEQEAPIGSLPCLSGTSSHPPNLLDLSVGRAEEGCVVSLGVVSGMFDRLALMGGAQGFLDKMATAGLCPDIRTLTLLADTMEPGIQSLHSLLAVAKQHGVKLDAAFYNSVIRRAARAGDLQEAKAVMCVMQERRVRADVRTYGSLALGCNRQTDALQLLGDMQAAGVQPSVQVFSALIGCASRRLDYVYLRLVLRAMREHNVPPNDIIITQLEHASQYPPNYNQYKFKNTYLSQIDGFRGYYHQWLTTMPAQETGGPERDHPAETRQDGHQQAVAAARRHRKQHS</sequence>